<dbReference type="Proteomes" id="UP000281406">
    <property type="component" value="Unassembled WGS sequence"/>
</dbReference>
<evidence type="ECO:0000313" key="2">
    <source>
        <dbReference type="Proteomes" id="UP000281406"/>
    </source>
</evidence>
<dbReference type="EMBL" id="RJVU01026577">
    <property type="protein sequence ID" value="ROL49610.1"/>
    <property type="molecule type" value="Genomic_DNA"/>
</dbReference>
<accession>A0A3N0YUG0</accession>
<evidence type="ECO:0000313" key="1">
    <source>
        <dbReference type="EMBL" id="ROL49610.1"/>
    </source>
</evidence>
<organism evidence="1 2">
    <name type="scientific">Anabarilius grahami</name>
    <name type="common">Kanglang fish</name>
    <name type="synonym">Barilius grahami</name>
    <dbReference type="NCBI Taxonomy" id="495550"/>
    <lineage>
        <taxon>Eukaryota</taxon>
        <taxon>Metazoa</taxon>
        <taxon>Chordata</taxon>
        <taxon>Craniata</taxon>
        <taxon>Vertebrata</taxon>
        <taxon>Euteleostomi</taxon>
        <taxon>Actinopterygii</taxon>
        <taxon>Neopterygii</taxon>
        <taxon>Teleostei</taxon>
        <taxon>Ostariophysi</taxon>
        <taxon>Cypriniformes</taxon>
        <taxon>Xenocyprididae</taxon>
        <taxon>Xenocypridinae</taxon>
        <taxon>Xenocypridinae incertae sedis</taxon>
        <taxon>Anabarilius</taxon>
    </lineage>
</organism>
<gene>
    <name evidence="1" type="ORF">DPX16_15936</name>
</gene>
<dbReference type="AlphaFoldDB" id="A0A3N0YUG0"/>
<name>A0A3N0YUG0_ANAGA</name>
<protein>
    <submittedName>
        <fullName evidence="1">Uncharacterized protein</fullName>
    </submittedName>
</protein>
<comment type="caution">
    <text evidence="1">The sequence shown here is derived from an EMBL/GenBank/DDBJ whole genome shotgun (WGS) entry which is preliminary data.</text>
</comment>
<keyword evidence="2" id="KW-1185">Reference proteome</keyword>
<reference evidence="1 2" key="1">
    <citation type="submission" date="2018-10" db="EMBL/GenBank/DDBJ databases">
        <title>Genome assembly for a Yunnan-Guizhou Plateau 3E fish, Anabarilius grahami (Regan), and its evolutionary and genetic applications.</title>
        <authorList>
            <person name="Jiang W."/>
        </authorList>
    </citation>
    <scope>NUCLEOTIDE SEQUENCE [LARGE SCALE GENOMIC DNA]</scope>
    <source>
        <strain evidence="1">AG-KIZ</strain>
        <tissue evidence="1">Muscle</tissue>
    </source>
</reference>
<proteinExistence type="predicted"/>
<sequence length="139" mass="15088">MKSALVFTVEPCSVLNAIVSTLNGSLSDVVVNIHRRGMCRLGAGRENGDFINQRWANCSTVSCQEGGSSGGFLQEADKTALIFQDTVATTWHSGAFVFEMRGRGTLSLPCVLMHELLANLVLAISDNEIQDRKKNMVVI</sequence>